<dbReference type="RefSeq" id="WP_285520580.1">
    <property type="nucleotide sequence ID" value="NZ_JASNGB010000001.1"/>
</dbReference>
<protein>
    <submittedName>
        <fullName evidence="1">Uncharacterized protein</fullName>
    </submittedName>
</protein>
<comment type="caution">
    <text evidence="1">The sequence shown here is derived from an EMBL/GenBank/DDBJ whole genome shotgun (WGS) entry which is preliminary data.</text>
</comment>
<dbReference type="EMBL" id="JASNGB010000001">
    <property type="protein sequence ID" value="MDL2342540.1"/>
    <property type="molecule type" value="Genomic_DNA"/>
</dbReference>
<dbReference type="Proteomes" id="UP001302059">
    <property type="component" value="Unassembled WGS sequence"/>
</dbReference>
<sequence>MSVDPRITAATAAARERARLRDAILVERQRTRTQIVLAPPVQPRIRTHQSLPTAPAPAPTPATDEQLASLLDTLLVPILAGVAQARAAYGDRRITLPEAAALGVTVMTIVSAAVHALPVIESTNARALVLLVYGVLWDRYVMPLLPAYLRPFAGRVKGRIIELLETLYRAVVNRRVAQPL</sequence>
<organism evidence="1 2">
    <name type="scientific">Deinococcus rhizophilus</name>
    <dbReference type="NCBI Taxonomy" id="3049544"/>
    <lineage>
        <taxon>Bacteria</taxon>
        <taxon>Thermotogati</taxon>
        <taxon>Deinococcota</taxon>
        <taxon>Deinococci</taxon>
        <taxon>Deinococcales</taxon>
        <taxon>Deinococcaceae</taxon>
        <taxon>Deinococcus</taxon>
    </lineage>
</organism>
<reference evidence="1 2" key="1">
    <citation type="submission" date="2023-05" db="EMBL/GenBank/DDBJ databases">
        <authorList>
            <person name="Gao F."/>
        </authorList>
    </citation>
    <scope>NUCLEOTIDE SEQUENCE [LARGE SCALE GENOMIC DNA]</scope>
    <source>
        <strain evidence="1 2">MIMF12</strain>
    </source>
</reference>
<accession>A0ABT7JBV2</accession>
<gene>
    <name evidence="1" type="ORF">QOL99_00055</name>
</gene>
<name>A0ABT7JBV2_9DEIO</name>
<keyword evidence="2" id="KW-1185">Reference proteome</keyword>
<proteinExistence type="predicted"/>
<evidence type="ECO:0000313" key="1">
    <source>
        <dbReference type="EMBL" id="MDL2342540.1"/>
    </source>
</evidence>
<evidence type="ECO:0000313" key="2">
    <source>
        <dbReference type="Proteomes" id="UP001302059"/>
    </source>
</evidence>